<proteinExistence type="inferred from homology"/>
<evidence type="ECO:0000256" key="10">
    <source>
        <dbReference type="ARBA" id="ARBA00055605"/>
    </source>
</evidence>
<feature type="binding site" evidence="11">
    <location>
        <position position="318"/>
    </location>
    <ligand>
        <name>thiamine diphosphate</name>
        <dbReference type="ChEBI" id="CHEBI:58937"/>
    </ligand>
</feature>
<dbReference type="STRING" id="767817.Desgi_2966"/>
<evidence type="ECO:0000313" key="14">
    <source>
        <dbReference type="Proteomes" id="UP000013520"/>
    </source>
</evidence>
<dbReference type="InterPro" id="IPR033248">
    <property type="entry name" value="Transketolase_C"/>
</dbReference>
<dbReference type="Pfam" id="PF02779">
    <property type="entry name" value="Transket_pyr"/>
    <property type="match status" value="1"/>
</dbReference>
<dbReference type="InterPro" id="IPR009014">
    <property type="entry name" value="Transketo_C/PFOR_II"/>
</dbReference>
<evidence type="ECO:0000256" key="3">
    <source>
        <dbReference type="ARBA" id="ARBA00011738"/>
    </source>
</evidence>
<keyword evidence="14" id="KW-1185">Reference proteome</keyword>
<comment type="cofactor">
    <cofactor evidence="11">
        <name>thiamine diphosphate</name>
        <dbReference type="ChEBI" id="CHEBI:58937"/>
    </cofactor>
    <text evidence="11">Binds 1 thiamine pyrophosphate per subunit.</text>
</comment>
<feature type="binding site" evidence="11">
    <location>
        <position position="178"/>
    </location>
    <ligand>
        <name>Mg(2+)</name>
        <dbReference type="ChEBI" id="CHEBI:18420"/>
    </ligand>
</feature>
<comment type="cofactor">
    <cofactor evidence="11">
        <name>Mg(2+)</name>
        <dbReference type="ChEBI" id="CHEBI:18420"/>
    </cofactor>
    <text evidence="11">Binds 1 Mg(2+) ion per subunit.</text>
</comment>
<dbReference type="EC" id="2.2.1.7" evidence="11"/>
<feature type="binding site" evidence="11">
    <location>
        <begin position="147"/>
        <end position="149"/>
    </location>
    <ligand>
        <name>thiamine diphosphate</name>
        <dbReference type="ChEBI" id="CHEBI:58937"/>
    </ligand>
</feature>
<dbReference type="GO" id="GO:0005829">
    <property type="term" value="C:cytosol"/>
    <property type="evidence" value="ECO:0007669"/>
    <property type="project" value="TreeGrafter"/>
</dbReference>
<sequence>MTPVPIRRDFFTGYGCVFKTRCMYKEVMEGEIVAGILQTITSPRDLGNLSLREMEQLAREIREEIIYTVSKNGGHLASNLGVIELTLALHRVFSSPRDKLIWDVGHQCYTHKLLTQRRDQFHTLRQFGGISGFPRPQESEHDAFGTGHASTSISAGIGMAIARDLDGEDYTVVPIIGDGAMTGGMAFEALNHAGHLKKNLIIVLNDNEMSISPNIGGLACYFNRLRTDPMYYRSRDEIEQLLRKIPPIGNTILKVMDRLKDSLKYLVVPGMLFEELGFIYLGPVDGHDLKSLIYTLKQAKSVKGPVLVHVITRKGKGYRPAEEDADKFHGITSFNVSDGKTTPSNNILTYTEVLGKTLLEEAAKNNKIVAITAAMSSGTGLKEFSVQYPDRFFDVGIAEQHAVTMAAGMARRGYKPVVAIYSTFLQRAYDQILHDVCLQNLPVVFAIDRAGLVGDDGPTHHGLFDYAYLRPIPNMTIMAAKDEDELRSMFKTALQHQGPCAIRYPRGAGIGVPLHKEPPVIPIGKAEVLREGQDIVLIAAGNCTYLAERAAQNLASLEVRATVINARFIKPLDAECILHYCTWTGKVITVEEHVLGGGFGSAVLELLNESNAGSIKLERIGIPDCFVEHGHSEKLRTKYGLTVDYLVSRTLNMLGVRKGRSK</sequence>
<dbReference type="PANTHER" id="PTHR43322">
    <property type="entry name" value="1-D-DEOXYXYLULOSE 5-PHOSPHATE SYNTHASE-RELATED"/>
    <property type="match status" value="1"/>
</dbReference>
<accession>R4KGM0</accession>
<dbReference type="SMART" id="SM00861">
    <property type="entry name" value="Transket_pyr"/>
    <property type="match status" value="1"/>
</dbReference>
<evidence type="ECO:0000256" key="7">
    <source>
        <dbReference type="ARBA" id="ARBA00022977"/>
    </source>
</evidence>
<organism evidence="13 14">
    <name type="scientific">Desulfoscipio gibsoniae DSM 7213</name>
    <dbReference type="NCBI Taxonomy" id="767817"/>
    <lineage>
        <taxon>Bacteria</taxon>
        <taxon>Bacillati</taxon>
        <taxon>Bacillota</taxon>
        <taxon>Clostridia</taxon>
        <taxon>Eubacteriales</taxon>
        <taxon>Desulfallaceae</taxon>
        <taxon>Desulfoscipio</taxon>
    </lineage>
</organism>
<dbReference type="Pfam" id="PF13292">
    <property type="entry name" value="DXP_synthase_N"/>
    <property type="match status" value="1"/>
</dbReference>
<dbReference type="AlphaFoldDB" id="R4KGM0"/>
<keyword evidence="8 11" id="KW-0786">Thiamine pyrophosphate</keyword>
<dbReference type="GO" id="GO:0009228">
    <property type="term" value="P:thiamine biosynthetic process"/>
    <property type="evidence" value="ECO:0007669"/>
    <property type="project" value="UniProtKB-UniRule"/>
</dbReference>
<keyword evidence="6 11" id="KW-0460">Magnesium</keyword>
<protein>
    <recommendedName>
        <fullName evidence="11">1-deoxy-D-xylulose-5-phosphate synthase</fullName>
        <ecNumber evidence="11">2.2.1.7</ecNumber>
    </recommendedName>
    <alternativeName>
        <fullName evidence="11">1-deoxyxylulose-5-phosphate synthase</fullName>
        <shortName evidence="11">DXP synthase</shortName>
        <shortName evidence="11">DXPS</shortName>
    </alternativeName>
</protein>
<feature type="binding site" evidence="11">
    <location>
        <position position="207"/>
    </location>
    <ligand>
        <name>thiamine diphosphate</name>
        <dbReference type="ChEBI" id="CHEBI:58937"/>
    </ligand>
</feature>
<dbReference type="GO" id="GO:0008661">
    <property type="term" value="F:1-deoxy-D-xylulose-5-phosphate synthase activity"/>
    <property type="evidence" value="ECO:0007669"/>
    <property type="project" value="UniProtKB-UniRule"/>
</dbReference>
<evidence type="ECO:0000256" key="1">
    <source>
        <dbReference type="ARBA" id="ARBA00004980"/>
    </source>
</evidence>
<dbReference type="FunFam" id="3.40.50.970:FF:000005">
    <property type="entry name" value="1-deoxy-D-xylulose-5-phosphate synthase"/>
    <property type="match status" value="1"/>
</dbReference>
<dbReference type="GO" id="GO:0030976">
    <property type="term" value="F:thiamine pyrophosphate binding"/>
    <property type="evidence" value="ECO:0007669"/>
    <property type="project" value="UniProtKB-UniRule"/>
</dbReference>
<dbReference type="PANTHER" id="PTHR43322:SF5">
    <property type="entry name" value="1-DEOXY-D-XYLULOSE-5-PHOSPHATE SYNTHASE, CHLOROPLASTIC"/>
    <property type="match status" value="1"/>
</dbReference>
<evidence type="ECO:0000313" key="13">
    <source>
        <dbReference type="EMBL" id="AGL02353.1"/>
    </source>
</evidence>
<evidence type="ECO:0000256" key="6">
    <source>
        <dbReference type="ARBA" id="ARBA00022842"/>
    </source>
</evidence>
<comment type="similarity">
    <text evidence="2 11">Belongs to the transketolase family. DXPS subfamily.</text>
</comment>
<dbReference type="KEGG" id="dgi:Desgi_2966"/>
<evidence type="ECO:0000256" key="9">
    <source>
        <dbReference type="ARBA" id="ARBA00023229"/>
    </source>
</evidence>
<reference evidence="13 14" key="1">
    <citation type="submission" date="2012-01" db="EMBL/GenBank/DDBJ databases">
        <title>Complete sequence of Desulfotomaculum gibsoniae DSM 7213.</title>
        <authorList>
            <consortium name="US DOE Joint Genome Institute"/>
            <person name="Lucas S."/>
            <person name="Han J."/>
            <person name="Lapidus A."/>
            <person name="Cheng J.-F."/>
            <person name="Goodwin L."/>
            <person name="Pitluck S."/>
            <person name="Peters L."/>
            <person name="Ovchinnikova G."/>
            <person name="Teshima H."/>
            <person name="Detter J.C."/>
            <person name="Han C."/>
            <person name="Tapia R."/>
            <person name="Land M."/>
            <person name="Hauser L."/>
            <person name="Kyrpides N."/>
            <person name="Ivanova N."/>
            <person name="Pagani I."/>
            <person name="Parshina S."/>
            <person name="Plugge C."/>
            <person name="Muyzer G."/>
            <person name="Kuever J."/>
            <person name="Ivanova A."/>
            <person name="Nazina T."/>
            <person name="Klenk H.-P."/>
            <person name="Brambilla E."/>
            <person name="Spring S."/>
            <person name="Stams A.F."/>
            <person name="Woyke T."/>
        </authorList>
    </citation>
    <scope>NUCLEOTIDE SEQUENCE [LARGE SCALE GENOMIC DNA]</scope>
    <source>
        <strain evidence="13 14">DSM 7213</strain>
    </source>
</reference>
<feature type="binding site" evidence="11">
    <location>
        <position position="106"/>
    </location>
    <ligand>
        <name>thiamine diphosphate</name>
        <dbReference type="ChEBI" id="CHEBI:58937"/>
    </ligand>
</feature>
<evidence type="ECO:0000256" key="4">
    <source>
        <dbReference type="ARBA" id="ARBA00022679"/>
    </source>
</evidence>
<dbReference type="GO" id="GO:0000287">
    <property type="term" value="F:magnesium ion binding"/>
    <property type="evidence" value="ECO:0007669"/>
    <property type="project" value="UniProtKB-UniRule"/>
</dbReference>
<dbReference type="InterPro" id="IPR029061">
    <property type="entry name" value="THDP-binding"/>
</dbReference>
<dbReference type="EMBL" id="CP003273">
    <property type="protein sequence ID" value="AGL02353.1"/>
    <property type="molecule type" value="Genomic_DNA"/>
</dbReference>
<feature type="binding site" evidence="11">
    <location>
        <position position="207"/>
    </location>
    <ligand>
        <name>Mg(2+)</name>
        <dbReference type="ChEBI" id="CHEBI:18420"/>
    </ligand>
</feature>
<dbReference type="PROSITE" id="PS00802">
    <property type="entry name" value="TRANSKETOLASE_2"/>
    <property type="match status" value="1"/>
</dbReference>
<feature type="binding site" evidence="11">
    <location>
        <begin position="179"/>
        <end position="180"/>
    </location>
    <ligand>
        <name>thiamine diphosphate</name>
        <dbReference type="ChEBI" id="CHEBI:58937"/>
    </ligand>
</feature>
<dbReference type="Gene3D" id="3.40.50.920">
    <property type="match status" value="1"/>
</dbReference>
<dbReference type="Gene3D" id="3.40.50.970">
    <property type="match status" value="2"/>
</dbReference>
<feature type="binding site" evidence="11">
    <location>
        <position position="399"/>
    </location>
    <ligand>
        <name>thiamine diphosphate</name>
        <dbReference type="ChEBI" id="CHEBI:58937"/>
    </ligand>
</feature>
<dbReference type="SUPFAM" id="SSF52922">
    <property type="entry name" value="TK C-terminal domain-like"/>
    <property type="match status" value="1"/>
</dbReference>
<evidence type="ECO:0000259" key="12">
    <source>
        <dbReference type="SMART" id="SM00861"/>
    </source>
</evidence>
<dbReference type="HAMAP" id="MF_00315">
    <property type="entry name" value="DXP_synth"/>
    <property type="match status" value="1"/>
</dbReference>
<evidence type="ECO:0000256" key="11">
    <source>
        <dbReference type="HAMAP-Rule" id="MF_00315"/>
    </source>
</evidence>
<dbReference type="Pfam" id="PF02780">
    <property type="entry name" value="Transketolase_C"/>
    <property type="match status" value="1"/>
</dbReference>
<comment type="catalytic activity">
    <reaction evidence="11">
        <text>D-glyceraldehyde 3-phosphate + pyruvate + H(+) = 1-deoxy-D-xylulose 5-phosphate + CO2</text>
        <dbReference type="Rhea" id="RHEA:12605"/>
        <dbReference type="ChEBI" id="CHEBI:15361"/>
        <dbReference type="ChEBI" id="CHEBI:15378"/>
        <dbReference type="ChEBI" id="CHEBI:16526"/>
        <dbReference type="ChEBI" id="CHEBI:57792"/>
        <dbReference type="ChEBI" id="CHEBI:59776"/>
        <dbReference type="EC" id="2.2.1.7"/>
    </reaction>
</comment>
<dbReference type="eggNOG" id="COG1154">
    <property type="taxonomic scope" value="Bacteria"/>
</dbReference>
<gene>
    <name evidence="11" type="primary">dxs</name>
    <name evidence="13" type="ORF">Desgi_2966</name>
</gene>
<keyword evidence="9 11" id="KW-0414">Isoprene biosynthesis</keyword>
<dbReference type="UniPathway" id="UPA00064">
    <property type="reaction ID" value="UER00091"/>
</dbReference>
<dbReference type="GO" id="GO:0016114">
    <property type="term" value="P:terpenoid biosynthetic process"/>
    <property type="evidence" value="ECO:0007669"/>
    <property type="project" value="UniProtKB-UniRule"/>
</dbReference>
<dbReference type="CDD" id="cd02007">
    <property type="entry name" value="TPP_DXS"/>
    <property type="match status" value="1"/>
</dbReference>
<keyword evidence="5 11" id="KW-0479">Metal-binding</keyword>
<comment type="pathway">
    <text evidence="1 11">Metabolic intermediate biosynthesis; 1-deoxy-D-xylulose 5-phosphate biosynthesis; 1-deoxy-D-xylulose 5-phosphate from D-glyceraldehyde 3-phosphate and pyruvate: step 1/1.</text>
</comment>
<dbReference type="SUPFAM" id="SSF52518">
    <property type="entry name" value="Thiamin diphosphate-binding fold (THDP-binding)"/>
    <property type="match status" value="2"/>
</dbReference>
<dbReference type="GO" id="GO:0019288">
    <property type="term" value="P:isopentenyl diphosphate biosynthetic process, methylerythritol 4-phosphate pathway"/>
    <property type="evidence" value="ECO:0007669"/>
    <property type="project" value="TreeGrafter"/>
</dbReference>
<evidence type="ECO:0000256" key="8">
    <source>
        <dbReference type="ARBA" id="ARBA00023052"/>
    </source>
</evidence>
<comment type="function">
    <text evidence="10 11">Catalyzes the acyloin condensation reaction between C atoms 2 and 3 of pyruvate and glyceraldehyde 3-phosphate to yield 1-deoxy-D-xylulose-5-phosphate (DXP).</text>
</comment>
<keyword evidence="7 11" id="KW-0784">Thiamine biosynthesis</keyword>
<keyword evidence="4 11" id="KW-0808">Transferase</keyword>
<dbReference type="InterPro" id="IPR005477">
    <property type="entry name" value="Dxylulose-5-P_synthase"/>
</dbReference>
<dbReference type="InterPro" id="IPR005475">
    <property type="entry name" value="Transketolase-like_Pyr-bd"/>
</dbReference>
<comment type="subunit">
    <text evidence="3 11">Homodimer.</text>
</comment>
<dbReference type="Proteomes" id="UP000013520">
    <property type="component" value="Chromosome"/>
</dbReference>
<evidence type="ECO:0000256" key="5">
    <source>
        <dbReference type="ARBA" id="ARBA00022723"/>
    </source>
</evidence>
<dbReference type="FunFam" id="3.40.50.920:FF:000002">
    <property type="entry name" value="1-deoxy-D-xylulose-5-phosphate synthase"/>
    <property type="match status" value="1"/>
</dbReference>
<dbReference type="InterPro" id="IPR020826">
    <property type="entry name" value="Transketolase_BS"/>
</dbReference>
<feature type="domain" description="Transketolase-like pyrimidine-binding" evidence="12">
    <location>
        <begin position="348"/>
        <end position="512"/>
    </location>
</feature>
<dbReference type="HOGENOM" id="CLU_009227_1_4_9"/>
<dbReference type="CDD" id="cd07033">
    <property type="entry name" value="TPP_PYR_DXS_TK_like"/>
    <property type="match status" value="1"/>
</dbReference>
<dbReference type="NCBIfam" id="NF003933">
    <property type="entry name" value="PRK05444.2-2"/>
    <property type="match status" value="1"/>
</dbReference>
<dbReference type="NCBIfam" id="TIGR00204">
    <property type="entry name" value="dxs"/>
    <property type="match status" value="1"/>
</dbReference>
<evidence type="ECO:0000256" key="2">
    <source>
        <dbReference type="ARBA" id="ARBA00011081"/>
    </source>
</evidence>
<name>R4KGM0_9FIRM</name>